<dbReference type="AlphaFoldDB" id="A0A4U1GNE0"/>
<gene>
    <name evidence="6" type="ORF">FBD94_00145</name>
</gene>
<dbReference type="Gene3D" id="3.40.50.2300">
    <property type="match status" value="1"/>
</dbReference>
<dbReference type="PROSITE" id="PS50110">
    <property type="entry name" value="RESPONSE_REGULATORY"/>
    <property type="match status" value="1"/>
</dbReference>
<dbReference type="PROSITE" id="PS00622">
    <property type="entry name" value="HTH_LUXR_1"/>
    <property type="match status" value="1"/>
</dbReference>
<sequence length="209" mass="23538">MKTKIIIADDHLLLADGLEQILNSVPDFEVIAKVANGRLLMQALNTIVPDLILLDINMPYMNGLEAAKKIRQRMPDIKIVFLSMYFDAKLIAAAKEDGVKGFILKDIIAPLLKEKMIHIANGDTCFDLPFQKTSTTPAWQQDDFANKLKLSPREIEIIKLIKLGQGNKQISAQLSLSIYTIETHRKNIYRKLNLKGVGELIQFASEHNI</sequence>
<dbReference type="InterPro" id="IPR001789">
    <property type="entry name" value="Sig_transdc_resp-reg_receiver"/>
</dbReference>
<dbReference type="PANTHER" id="PTHR45566:SF2">
    <property type="entry name" value="NARL SUBFAMILY"/>
    <property type="match status" value="1"/>
</dbReference>
<reference evidence="6 7" key="1">
    <citation type="submission" date="2019-04" db="EMBL/GenBank/DDBJ databases">
        <title>Pedobacter sp. RP-1-16 sp. nov., isolated from Arctic soil.</title>
        <authorList>
            <person name="Dahal R.H."/>
            <person name="Kim D.-U."/>
        </authorList>
    </citation>
    <scope>NUCLEOTIDE SEQUENCE [LARGE SCALE GENOMIC DNA]</scope>
    <source>
        <strain evidence="6 7">RP-1-16</strain>
    </source>
</reference>
<dbReference type="PROSITE" id="PS50043">
    <property type="entry name" value="HTH_LUXR_2"/>
    <property type="match status" value="1"/>
</dbReference>
<dbReference type="PRINTS" id="PR00038">
    <property type="entry name" value="HTHLUXR"/>
</dbReference>
<organism evidence="6 7">
    <name type="scientific">Pedobacter hiemivivus</name>
    <dbReference type="NCBI Taxonomy" id="2530454"/>
    <lineage>
        <taxon>Bacteria</taxon>
        <taxon>Pseudomonadati</taxon>
        <taxon>Bacteroidota</taxon>
        <taxon>Sphingobacteriia</taxon>
        <taxon>Sphingobacteriales</taxon>
        <taxon>Sphingobacteriaceae</taxon>
        <taxon>Pedobacter</taxon>
    </lineage>
</organism>
<comment type="caution">
    <text evidence="6">The sequence shown here is derived from an EMBL/GenBank/DDBJ whole genome shotgun (WGS) entry which is preliminary data.</text>
</comment>
<dbReference type="CDD" id="cd06170">
    <property type="entry name" value="LuxR_C_like"/>
    <property type="match status" value="1"/>
</dbReference>
<evidence type="ECO:0000313" key="7">
    <source>
        <dbReference type="Proteomes" id="UP000309594"/>
    </source>
</evidence>
<dbReference type="GO" id="GO:0003677">
    <property type="term" value="F:DNA binding"/>
    <property type="evidence" value="ECO:0007669"/>
    <property type="project" value="UniProtKB-KW"/>
</dbReference>
<dbReference type="Pfam" id="PF00072">
    <property type="entry name" value="Response_reg"/>
    <property type="match status" value="1"/>
</dbReference>
<dbReference type="Proteomes" id="UP000309594">
    <property type="component" value="Unassembled WGS sequence"/>
</dbReference>
<proteinExistence type="predicted"/>
<evidence type="ECO:0000259" key="4">
    <source>
        <dbReference type="PROSITE" id="PS50043"/>
    </source>
</evidence>
<keyword evidence="1 3" id="KW-0597">Phosphoprotein</keyword>
<dbReference type="InterPro" id="IPR051015">
    <property type="entry name" value="EvgA-like"/>
</dbReference>
<dbReference type="SMART" id="SM00421">
    <property type="entry name" value="HTH_LUXR"/>
    <property type="match status" value="1"/>
</dbReference>
<evidence type="ECO:0000313" key="6">
    <source>
        <dbReference type="EMBL" id="TKC65009.1"/>
    </source>
</evidence>
<dbReference type="Pfam" id="PF00196">
    <property type="entry name" value="GerE"/>
    <property type="match status" value="1"/>
</dbReference>
<evidence type="ECO:0000256" key="3">
    <source>
        <dbReference type="PROSITE-ProRule" id="PRU00169"/>
    </source>
</evidence>
<dbReference type="InterPro" id="IPR000792">
    <property type="entry name" value="Tscrpt_reg_LuxR_C"/>
</dbReference>
<dbReference type="SMART" id="SM00448">
    <property type="entry name" value="REC"/>
    <property type="match status" value="1"/>
</dbReference>
<dbReference type="SUPFAM" id="SSF52172">
    <property type="entry name" value="CheY-like"/>
    <property type="match status" value="1"/>
</dbReference>
<evidence type="ECO:0000256" key="1">
    <source>
        <dbReference type="ARBA" id="ARBA00022553"/>
    </source>
</evidence>
<feature type="domain" description="Response regulatory" evidence="5">
    <location>
        <begin position="4"/>
        <end position="120"/>
    </location>
</feature>
<dbReference type="InterPro" id="IPR011006">
    <property type="entry name" value="CheY-like_superfamily"/>
</dbReference>
<dbReference type="PANTHER" id="PTHR45566">
    <property type="entry name" value="HTH-TYPE TRANSCRIPTIONAL REGULATOR YHJB-RELATED"/>
    <property type="match status" value="1"/>
</dbReference>
<dbReference type="CDD" id="cd17535">
    <property type="entry name" value="REC_NarL-like"/>
    <property type="match status" value="1"/>
</dbReference>
<dbReference type="EMBL" id="SWDX01000001">
    <property type="protein sequence ID" value="TKC65009.1"/>
    <property type="molecule type" value="Genomic_DNA"/>
</dbReference>
<dbReference type="GO" id="GO:0006355">
    <property type="term" value="P:regulation of DNA-templated transcription"/>
    <property type="evidence" value="ECO:0007669"/>
    <property type="project" value="InterPro"/>
</dbReference>
<evidence type="ECO:0000259" key="5">
    <source>
        <dbReference type="PROSITE" id="PS50110"/>
    </source>
</evidence>
<accession>A0A4U1GNE0</accession>
<protein>
    <submittedName>
        <fullName evidence="6">Response regulator transcription factor</fullName>
    </submittedName>
</protein>
<evidence type="ECO:0000256" key="2">
    <source>
        <dbReference type="ARBA" id="ARBA00023125"/>
    </source>
</evidence>
<dbReference type="RefSeq" id="WP_136878664.1">
    <property type="nucleotide sequence ID" value="NZ_SWDX01000001.1"/>
</dbReference>
<dbReference type="InterPro" id="IPR058245">
    <property type="entry name" value="NreC/VraR/RcsB-like_REC"/>
</dbReference>
<dbReference type="SUPFAM" id="SSF46894">
    <property type="entry name" value="C-terminal effector domain of the bipartite response regulators"/>
    <property type="match status" value="1"/>
</dbReference>
<keyword evidence="2" id="KW-0238">DNA-binding</keyword>
<feature type="modified residue" description="4-aspartylphosphate" evidence="3">
    <location>
        <position position="55"/>
    </location>
</feature>
<dbReference type="InterPro" id="IPR016032">
    <property type="entry name" value="Sig_transdc_resp-reg_C-effctor"/>
</dbReference>
<dbReference type="GO" id="GO:0000160">
    <property type="term" value="P:phosphorelay signal transduction system"/>
    <property type="evidence" value="ECO:0007669"/>
    <property type="project" value="InterPro"/>
</dbReference>
<name>A0A4U1GNE0_9SPHI</name>
<feature type="domain" description="HTH luxR-type" evidence="4">
    <location>
        <begin position="143"/>
        <end position="208"/>
    </location>
</feature>